<keyword evidence="2" id="KW-1185">Reference proteome</keyword>
<name>A0A1H3HTQ5_9GAMM</name>
<dbReference type="EMBL" id="FNPK01000005">
    <property type="protein sequence ID" value="SDY18615.1"/>
    <property type="molecule type" value="Genomic_DNA"/>
</dbReference>
<organism evidence="1 2">
    <name type="scientific">Acinetobacter kyonggiensis</name>
    <dbReference type="NCBI Taxonomy" id="595670"/>
    <lineage>
        <taxon>Bacteria</taxon>
        <taxon>Pseudomonadati</taxon>
        <taxon>Pseudomonadota</taxon>
        <taxon>Gammaproteobacteria</taxon>
        <taxon>Moraxellales</taxon>
        <taxon>Moraxellaceae</taxon>
        <taxon>Acinetobacter</taxon>
    </lineage>
</organism>
<dbReference type="AlphaFoldDB" id="A0A1H3HTQ5"/>
<protein>
    <submittedName>
        <fullName evidence="1">Uncharacterized protein</fullName>
    </submittedName>
</protein>
<proteinExistence type="predicted"/>
<dbReference type="Proteomes" id="UP000199035">
    <property type="component" value="Unassembled WGS sequence"/>
</dbReference>
<sequence>MTKFPDDYQMTRQEIDDLRQDTKNALKSPEYLALLSQIKRLDISKVKQLQDVAQIDKNK</sequence>
<evidence type="ECO:0000313" key="1">
    <source>
        <dbReference type="EMBL" id="SDY18615.1"/>
    </source>
</evidence>
<dbReference type="RefSeq" id="WP_092688480.1">
    <property type="nucleotide sequence ID" value="NZ_FNPK01000005.1"/>
</dbReference>
<accession>A0A1H3HTQ5</accession>
<evidence type="ECO:0000313" key="2">
    <source>
        <dbReference type="Proteomes" id="UP000199035"/>
    </source>
</evidence>
<reference evidence="2" key="1">
    <citation type="submission" date="2016-10" db="EMBL/GenBank/DDBJ databases">
        <authorList>
            <person name="Varghese N."/>
            <person name="Submissions S."/>
        </authorList>
    </citation>
    <scope>NUCLEOTIDE SEQUENCE [LARGE SCALE GENOMIC DNA]</scope>
    <source>
        <strain evidence="2">ANC 5109</strain>
    </source>
</reference>
<gene>
    <name evidence="1" type="ORF">SAMN05421643_10516</name>
</gene>